<dbReference type="Pfam" id="PF01075">
    <property type="entry name" value="Glyco_transf_9"/>
    <property type="match status" value="1"/>
</dbReference>
<dbReference type="AlphaFoldDB" id="A0A9X0QWS5"/>
<dbReference type="SUPFAM" id="SSF53756">
    <property type="entry name" value="UDP-Glycosyltransferase/glycogen phosphorylase"/>
    <property type="match status" value="1"/>
</dbReference>
<organism evidence="3 4">
    <name type="scientific">Siccirubricoccus deserti</name>
    <dbReference type="NCBI Taxonomy" id="2013562"/>
    <lineage>
        <taxon>Bacteria</taxon>
        <taxon>Pseudomonadati</taxon>
        <taxon>Pseudomonadota</taxon>
        <taxon>Alphaproteobacteria</taxon>
        <taxon>Acetobacterales</taxon>
        <taxon>Roseomonadaceae</taxon>
        <taxon>Siccirubricoccus</taxon>
    </lineage>
</organism>
<dbReference type="Gene3D" id="3.40.50.2000">
    <property type="entry name" value="Glycogen Phosphorylase B"/>
    <property type="match status" value="2"/>
</dbReference>
<protein>
    <submittedName>
        <fullName evidence="3">Glycosyltransferase family 9 protein</fullName>
    </submittedName>
</protein>
<sequence length="312" mass="32995">MLQPRPVRILFITSTRIGDAVLSTGLLDHLIRAYPQAKVVVACGPVAEGVFARMPNRAWTIVLEKQRFRLHWLGLWRQVAGSRWDLVVDLRGSGFAWMVRAKRRVVMRGGRNPGHRLAQLGALLGLDPPPLPVAWFGPAERTRAAMLLPGEGPWIGLGPTANWDRKVWPPERFIALFEALSAPFGPLPGARAAILGGPGAQERAMAAPVLAALGDRAVDLVGTLSLPEAAAVLARCAIFIGNDSGLMHLSAATGTPTLGLFGPSRPEEYAPAGRRTAIAVAPGSPAVDSMPGLTLAAALDAAERLLTAPVAA</sequence>
<dbReference type="EMBL" id="JACOMF010000006">
    <property type="protein sequence ID" value="MBC4015259.1"/>
    <property type="molecule type" value="Genomic_DNA"/>
</dbReference>
<keyword evidence="2" id="KW-0808">Transferase</keyword>
<dbReference type="Proteomes" id="UP000600101">
    <property type="component" value="Unassembled WGS sequence"/>
</dbReference>
<comment type="caution">
    <text evidence="3">The sequence shown here is derived from an EMBL/GenBank/DDBJ whole genome shotgun (WGS) entry which is preliminary data.</text>
</comment>
<accession>A0A9X0QWS5</accession>
<dbReference type="PANTHER" id="PTHR30160">
    <property type="entry name" value="TETRAACYLDISACCHARIDE 4'-KINASE-RELATED"/>
    <property type="match status" value="1"/>
</dbReference>
<dbReference type="InterPro" id="IPR002201">
    <property type="entry name" value="Glyco_trans_9"/>
</dbReference>
<keyword evidence="1" id="KW-0328">Glycosyltransferase</keyword>
<reference evidence="3" key="1">
    <citation type="submission" date="2020-08" db="EMBL/GenBank/DDBJ databases">
        <authorList>
            <person name="Hu Y."/>
            <person name="Nguyen S.V."/>
            <person name="Li F."/>
            <person name="Fanning S."/>
        </authorList>
    </citation>
    <scope>NUCLEOTIDE SEQUENCE</scope>
    <source>
        <strain evidence="3">SYSU D8009</strain>
    </source>
</reference>
<dbReference type="GO" id="GO:0005829">
    <property type="term" value="C:cytosol"/>
    <property type="evidence" value="ECO:0007669"/>
    <property type="project" value="TreeGrafter"/>
</dbReference>
<dbReference type="GO" id="GO:0008713">
    <property type="term" value="F:ADP-heptose-lipopolysaccharide heptosyltransferase activity"/>
    <property type="evidence" value="ECO:0007669"/>
    <property type="project" value="TreeGrafter"/>
</dbReference>
<evidence type="ECO:0000313" key="3">
    <source>
        <dbReference type="EMBL" id="MBC4015259.1"/>
    </source>
</evidence>
<gene>
    <name evidence="3" type="ORF">H7965_07955</name>
</gene>
<dbReference type="GO" id="GO:0009244">
    <property type="term" value="P:lipopolysaccharide core region biosynthetic process"/>
    <property type="evidence" value="ECO:0007669"/>
    <property type="project" value="TreeGrafter"/>
</dbReference>
<evidence type="ECO:0000313" key="4">
    <source>
        <dbReference type="Proteomes" id="UP000600101"/>
    </source>
</evidence>
<dbReference type="CDD" id="cd03789">
    <property type="entry name" value="GT9_LPS_heptosyltransferase"/>
    <property type="match status" value="1"/>
</dbReference>
<evidence type="ECO:0000256" key="2">
    <source>
        <dbReference type="ARBA" id="ARBA00022679"/>
    </source>
</evidence>
<dbReference type="InterPro" id="IPR051199">
    <property type="entry name" value="LPS_LOS_Heptosyltrfase"/>
</dbReference>
<name>A0A9X0QWS5_9PROT</name>
<evidence type="ECO:0000256" key="1">
    <source>
        <dbReference type="ARBA" id="ARBA00022676"/>
    </source>
</evidence>
<keyword evidence="4" id="KW-1185">Reference proteome</keyword>
<proteinExistence type="predicted"/>
<dbReference type="PANTHER" id="PTHR30160:SF7">
    <property type="entry name" value="ADP-HEPTOSE--LPS HEPTOSYLTRANSFERASE 2"/>
    <property type="match status" value="1"/>
</dbReference>